<dbReference type="AlphaFoldDB" id="A0A4R0RTP1"/>
<dbReference type="OrthoDB" id="3182995at2759"/>
<accession>A0A4R0RTP1</accession>
<gene>
    <name evidence="2" type="ORF">EIP91_009201</name>
</gene>
<organism evidence="2 3">
    <name type="scientific">Steccherinum ochraceum</name>
    <dbReference type="NCBI Taxonomy" id="92696"/>
    <lineage>
        <taxon>Eukaryota</taxon>
        <taxon>Fungi</taxon>
        <taxon>Dikarya</taxon>
        <taxon>Basidiomycota</taxon>
        <taxon>Agaricomycotina</taxon>
        <taxon>Agaricomycetes</taxon>
        <taxon>Polyporales</taxon>
        <taxon>Steccherinaceae</taxon>
        <taxon>Steccherinum</taxon>
    </lineage>
</organism>
<proteinExistence type="predicted"/>
<feature type="compositionally biased region" description="Basic and acidic residues" evidence="1">
    <location>
        <begin position="32"/>
        <end position="41"/>
    </location>
</feature>
<feature type="region of interest" description="Disordered" evidence="1">
    <location>
        <begin position="254"/>
        <end position="276"/>
    </location>
</feature>
<protein>
    <recommendedName>
        <fullName evidence="4">Protein kinase domain-containing protein</fullName>
    </recommendedName>
</protein>
<evidence type="ECO:0000256" key="1">
    <source>
        <dbReference type="SAM" id="MobiDB-lite"/>
    </source>
</evidence>
<evidence type="ECO:0008006" key="4">
    <source>
        <dbReference type="Google" id="ProtNLM"/>
    </source>
</evidence>
<dbReference type="EMBL" id="RWJN01000052">
    <property type="protein sequence ID" value="TCD68979.1"/>
    <property type="molecule type" value="Genomic_DNA"/>
</dbReference>
<evidence type="ECO:0000313" key="2">
    <source>
        <dbReference type="EMBL" id="TCD68979.1"/>
    </source>
</evidence>
<comment type="caution">
    <text evidence="2">The sequence shown here is derived from an EMBL/GenBank/DDBJ whole genome shotgun (WGS) entry which is preliminary data.</text>
</comment>
<dbReference type="Proteomes" id="UP000292702">
    <property type="component" value="Unassembled WGS sequence"/>
</dbReference>
<feature type="region of interest" description="Disordered" evidence="1">
    <location>
        <begin position="32"/>
        <end position="52"/>
    </location>
</feature>
<sequence length="276" mass="30710">MASILRSMSSSTTELLSPNVLATVTLRNVARDKTGRTKDSSHLTFSREQPEGNKKFIFDDDEALPPELLPPSIHPTTHGNLNVTCVLGKTLGMGDTSFVLDAEIIQEQSSPELSQMRIPPLVAKIARGYGNGGSARRRVDDETFDPPPKVVYLILFEKLGGHIQRGTKTKEALGTDLMAVIREVGQCCVYNHDIRPEKFLEAPTHEGALPSLPSPRTRVVHSYRWIDFSQAVLTNAYPSALDDMHEGRTQTMIENDEWENPEEAERVRRSLPALTH</sequence>
<name>A0A4R0RTP1_9APHY</name>
<reference evidence="2 3" key="1">
    <citation type="submission" date="2018-11" db="EMBL/GenBank/DDBJ databases">
        <title>Genome assembly of Steccherinum ochraceum LE-BIN_3174, the white-rot fungus of the Steccherinaceae family (The Residual Polyporoid clade, Polyporales, Basidiomycota).</title>
        <authorList>
            <person name="Fedorova T.V."/>
            <person name="Glazunova O.A."/>
            <person name="Landesman E.O."/>
            <person name="Moiseenko K.V."/>
            <person name="Psurtseva N.V."/>
            <person name="Savinova O.S."/>
            <person name="Shakhova N.V."/>
            <person name="Tyazhelova T.V."/>
            <person name="Vasina D.V."/>
        </authorList>
    </citation>
    <scope>NUCLEOTIDE SEQUENCE [LARGE SCALE GENOMIC DNA]</scope>
    <source>
        <strain evidence="2 3">LE-BIN_3174</strain>
    </source>
</reference>
<keyword evidence="3" id="KW-1185">Reference proteome</keyword>
<evidence type="ECO:0000313" key="3">
    <source>
        <dbReference type="Proteomes" id="UP000292702"/>
    </source>
</evidence>